<dbReference type="Proteomes" id="UP000501914">
    <property type="component" value="Chromosome"/>
</dbReference>
<evidence type="ECO:0000256" key="1">
    <source>
        <dbReference type="SAM" id="Phobius"/>
    </source>
</evidence>
<gene>
    <name evidence="2" type="ORF">G4P54_13585</name>
</gene>
<organism evidence="2 3">
    <name type="scientific">Bacillus tequilensis</name>
    <dbReference type="NCBI Taxonomy" id="227866"/>
    <lineage>
        <taxon>Bacteria</taxon>
        <taxon>Bacillati</taxon>
        <taxon>Bacillota</taxon>
        <taxon>Bacilli</taxon>
        <taxon>Bacillales</taxon>
        <taxon>Bacillaceae</taxon>
        <taxon>Bacillus</taxon>
    </lineage>
</organism>
<keyword evidence="1" id="KW-0812">Transmembrane</keyword>
<keyword evidence="3" id="KW-1185">Reference proteome</keyword>
<keyword evidence="1" id="KW-0472">Membrane</keyword>
<evidence type="ECO:0000313" key="3">
    <source>
        <dbReference type="Proteomes" id="UP000501914"/>
    </source>
</evidence>
<dbReference type="EMBL" id="CP048852">
    <property type="protein sequence ID" value="QIW80754.1"/>
    <property type="molecule type" value="Genomic_DNA"/>
</dbReference>
<dbReference type="RefSeq" id="WP_167872933.1">
    <property type="nucleotide sequence ID" value="NZ_CP048852.1"/>
</dbReference>
<reference evidence="2 3" key="1">
    <citation type="submission" date="2020-02" db="EMBL/GenBank/DDBJ databases">
        <title>Genome sequencing, annotation and comparative genomic analysis of Bacillus tequilensis EA-CB0015, an effective biological control agent against Pseudocercospora fijiensis in banana plants.</title>
        <authorList>
            <person name="Cuellar-Gaviria T.Z."/>
            <person name="Ju K.-S."/>
            <person name="Villegas-Escobar V."/>
        </authorList>
    </citation>
    <scope>NUCLEOTIDE SEQUENCE [LARGE SCALE GENOMIC DNA]</scope>
    <source>
        <strain evidence="2 3">EA-CB0015</strain>
    </source>
</reference>
<sequence length="140" mass="16170">MNWDFLRFIIIPIIVVILTAALSHILTTKAETKRRIFDKKYDLYLEFVQIISSAVRAQAPDKMALASDLLAIKMKVTLICNKEIIDLFLDIGELDLRDTKKLRLFYEVMLLMRKELGLSNDSLDIQQLDRLLNNKANSSL</sequence>
<protein>
    <submittedName>
        <fullName evidence="2">Uncharacterized protein</fullName>
    </submittedName>
</protein>
<feature type="transmembrane region" description="Helical" evidence="1">
    <location>
        <begin position="6"/>
        <end position="26"/>
    </location>
</feature>
<proteinExistence type="predicted"/>
<accession>A0A6H0WKU4</accession>
<dbReference type="AlphaFoldDB" id="A0A6H0WKU4"/>
<evidence type="ECO:0000313" key="2">
    <source>
        <dbReference type="EMBL" id="QIW80754.1"/>
    </source>
</evidence>
<keyword evidence="1" id="KW-1133">Transmembrane helix</keyword>
<dbReference type="KEGG" id="bteq:G4P54_13585"/>
<name>A0A6H0WKU4_9BACI</name>